<gene>
    <name evidence="2" type="ORF">DHf2319_11085</name>
</gene>
<keyword evidence="1" id="KW-1133">Transmembrane helix</keyword>
<dbReference type="Gene3D" id="3.30.70.1320">
    <property type="entry name" value="Multidrug efflux transporter AcrB pore domain like"/>
    <property type="match status" value="1"/>
</dbReference>
<sequence>MSFPNLSALAVRERSVTLFFLILSVLAGLYAFNSLGRAEDPPFTVRAMVVTVLWPGATPAELQDQVVNRLEKRIQEVDYFYKLETTIRAGRADLLIEFQDYSPSHVVPDLFYEVRKRMLDEAPSLPSGVIGPIVNDSFADVYFTMLALTAPGLPMSELARDAEVIRDKLQRVDGIQKVFLLGERPQRIHLDFDLPKLANLGISPQNVMAAIEANNRLVPAGFFDTTAARVYVRVPADLSDPQTLANVPLRINERLIRLGDIAQVQRGYEDPPSYMIRAGGRDTIVLGVVMRAGENGLALGERLDAFLQQQRAELPLGMELTQLTNQADAIAGAVSLFQVKFLVAMVVVMAVSIMAIGLRAGLIVGLSIPITLGLTFLLMKLTGMNLDRISLGALIIALGLLVDDAIIAIEMMIVKMEQGWDRVRAATHAWQVTAAPMLFGTLVTVAGFVPIGFAQSAVGEYAGGIFWVLAFALLISWLVAVTFTPYLGVKLLPTMSDHHRDPSSVYGTPNYERLRRLVQWCVMHKRRVVLSTVFLLVLSILGMAGPVEKQFFPSSDRPEVLISVYMPEGTAIGNTDAVVKRLESQLAHMPEIKSLSAYIGAGAPRFFISANPERPDPGFAKLVAVTHGVQERESLIAKLHQQIDNGDYAEARVRVARLLYGPPVDWPVSFRVTGPDPQVLREIGHAMVDVMRTNPNIVDPNLDWDERAPYLQLSLDPHRLQTLGLTPLDVAQQLQFQLDGVPVTNVREDIRQVQVRARAQQDTGVLLQSVEIRGANGQKLPLSQLGTATIEFDEPVIKRFNRELFLYVNSDVTNAQPPDATMAVWRALEPLRADLPPGYRISIAGSIEQSGKADASIQKLQPVMVGLMLVFIMLQMRSFSGMFMVVATAPLGLIGAVIALLLFSQPFGFVALLGLIGLAGILMRNTLILTQQVTDNVLEGMGLRDAVIEAAVQRARPVVLTALAAALAFIPLTLDSFWGPLAYVLIGGVLVGTAITILFVPALYAWWFRIDAPTKSKTQAQ</sequence>
<dbReference type="SUPFAM" id="SSF82693">
    <property type="entry name" value="Multidrug efflux transporter AcrB pore domain, PN1, PN2, PC1 and PC2 subdomains"/>
    <property type="match status" value="3"/>
</dbReference>
<accession>A0ABY4AJ47</accession>
<dbReference type="PANTHER" id="PTHR32063:SF18">
    <property type="entry name" value="CATION EFFLUX SYSTEM PROTEIN"/>
    <property type="match status" value="1"/>
</dbReference>
<keyword evidence="1" id="KW-0472">Membrane</keyword>
<feature type="transmembrane region" description="Helical" evidence="1">
    <location>
        <begin position="329"/>
        <end position="353"/>
    </location>
</feature>
<protein>
    <submittedName>
        <fullName evidence="2">Efflux RND transporter permease subunit</fullName>
    </submittedName>
</protein>
<dbReference type="InterPro" id="IPR027463">
    <property type="entry name" value="AcrB_DN_DC_subdom"/>
</dbReference>
<feature type="transmembrane region" description="Helical" evidence="1">
    <location>
        <begin position="528"/>
        <end position="547"/>
    </location>
</feature>
<feature type="transmembrane region" description="Helical" evidence="1">
    <location>
        <begin position="958"/>
        <end position="974"/>
    </location>
</feature>
<dbReference type="Gene3D" id="1.20.1640.10">
    <property type="entry name" value="Multidrug efflux transporter AcrB transmembrane domain"/>
    <property type="match status" value="2"/>
</dbReference>
<proteinExistence type="predicted"/>
<keyword evidence="1" id="KW-0812">Transmembrane</keyword>
<dbReference type="Gene3D" id="3.30.70.1430">
    <property type="entry name" value="Multidrug efflux transporter AcrB pore domain"/>
    <property type="match status" value="2"/>
</dbReference>
<evidence type="ECO:0000256" key="1">
    <source>
        <dbReference type="SAM" id="Phobius"/>
    </source>
</evidence>
<feature type="transmembrane region" description="Helical" evidence="1">
    <location>
        <begin position="883"/>
        <end position="903"/>
    </location>
</feature>
<dbReference type="RefSeq" id="WP_243478363.1">
    <property type="nucleotide sequence ID" value="NZ_CP063982.1"/>
</dbReference>
<organism evidence="2 3">
    <name type="scientific">Orrella daihaiensis</name>
    <dbReference type="NCBI Taxonomy" id="2782176"/>
    <lineage>
        <taxon>Bacteria</taxon>
        <taxon>Pseudomonadati</taxon>
        <taxon>Pseudomonadota</taxon>
        <taxon>Betaproteobacteria</taxon>
        <taxon>Burkholderiales</taxon>
        <taxon>Alcaligenaceae</taxon>
        <taxon>Orrella</taxon>
    </lineage>
</organism>
<feature type="transmembrane region" description="Helical" evidence="1">
    <location>
        <begin position="391"/>
        <end position="413"/>
    </location>
</feature>
<feature type="transmembrane region" description="Helical" evidence="1">
    <location>
        <begin position="465"/>
        <end position="489"/>
    </location>
</feature>
<feature type="transmembrane region" description="Helical" evidence="1">
    <location>
        <begin position="909"/>
        <end position="927"/>
    </location>
</feature>
<dbReference type="PRINTS" id="PR00702">
    <property type="entry name" value="ACRIFLAVINRP"/>
</dbReference>
<evidence type="ECO:0000313" key="2">
    <source>
        <dbReference type="EMBL" id="UOD49968.1"/>
    </source>
</evidence>
<dbReference type="Gene3D" id="3.30.70.1440">
    <property type="entry name" value="Multidrug efflux transporter AcrB pore domain"/>
    <property type="match status" value="1"/>
</dbReference>
<dbReference type="SUPFAM" id="SSF82866">
    <property type="entry name" value="Multidrug efflux transporter AcrB transmembrane domain"/>
    <property type="match status" value="2"/>
</dbReference>
<feature type="transmembrane region" description="Helical" evidence="1">
    <location>
        <begin position="434"/>
        <end position="453"/>
    </location>
</feature>
<dbReference type="PANTHER" id="PTHR32063">
    <property type="match status" value="1"/>
</dbReference>
<dbReference type="SUPFAM" id="SSF82714">
    <property type="entry name" value="Multidrug efflux transporter AcrB TolC docking domain, DN and DC subdomains"/>
    <property type="match status" value="2"/>
</dbReference>
<dbReference type="Pfam" id="PF00873">
    <property type="entry name" value="ACR_tran"/>
    <property type="match status" value="1"/>
</dbReference>
<dbReference type="InterPro" id="IPR001036">
    <property type="entry name" value="Acrflvin-R"/>
</dbReference>
<evidence type="ECO:0000313" key="3">
    <source>
        <dbReference type="Proteomes" id="UP000831607"/>
    </source>
</evidence>
<name>A0ABY4AJ47_9BURK</name>
<reference evidence="2 3" key="1">
    <citation type="submission" date="2020-11" db="EMBL/GenBank/DDBJ databases">
        <title>Algicoccus daihaiensis sp.nov., isolated from Daihai Lake in Inner Mongolia.</title>
        <authorList>
            <person name="Kai J."/>
        </authorList>
    </citation>
    <scope>NUCLEOTIDE SEQUENCE [LARGE SCALE GENOMIC DNA]</scope>
    <source>
        <strain evidence="3">f23</strain>
    </source>
</reference>
<dbReference type="Gene3D" id="3.30.2090.10">
    <property type="entry name" value="Multidrug efflux transporter AcrB TolC docking domain, DN and DC subdomains"/>
    <property type="match status" value="2"/>
</dbReference>
<dbReference type="Proteomes" id="UP000831607">
    <property type="component" value="Chromosome"/>
</dbReference>
<keyword evidence="3" id="KW-1185">Reference proteome</keyword>
<feature type="transmembrane region" description="Helical" evidence="1">
    <location>
        <begin position="980"/>
        <end position="1007"/>
    </location>
</feature>
<feature type="transmembrane region" description="Helical" evidence="1">
    <location>
        <begin position="360"/>
        <end position="379"/>
    </location>
</feature>
<dbReference type="EMBL" id="CP063982">
    <property type="protein sequence ID" value="UOD49968.1"/>
    <property type="molecule type" value="Genomic_DNA"/>
</dbReference>